<keyword evidence="4" id="KW-1185">Reference proteome</keyword>
<feature type="coiled-coil region" evidence="1">
    <location>
        <begin position="31"/>
        <end position="65"/>
    </location>
</feature>
<evidence type="ECO:0000256" key="2">
    <source>
        <dbReference type="SAM" id="MobiDB-lite"/>
    </source>
</evidence>
<dbReference type="AlphaFoldDB" id="A0A1T4X6J5"/>
<name>A0A1T4X6J5_9GAMM</name>
<evidence type="ECO:0000313" key="3">
    <source>
        <dbReference type="EMBL" id="SKA85176.1"/>
    </source>
</evidence>
<dbReference type="InterPro" id="IPR014162">
    <property type="entry name" value="CpoB_C"/>
</dbReference>
<gene>
    <name evidence="1" type="primary">cpoB</name>
    <name evidence="3" type="ORF">SAMN02745130_02588</name>
</gene>
<feature type="region of interest" description="Disordered" evidence="2">
    <location>
        <begin position="131"/>
        <end position="153"/>
    </location>
</feature>
<dbReference type="SUPFAM" id="SSF48452">
    <property type="entry name" value="TPR-like"/>
    <property type="match status" value="1"/>
</dbReference>
<dbReference type="NCBIfam" id="TIGR02795">
    <property type="entry name" value="tol_pal_ybgF"/>
    <property type="match status" value="1"/>
</dbReference>
<protein>
    <recommendedName>
        <fullName evidence="1">Cell division coordinator CpoB</fullName>
    </recommendedName>
</protein>
<feature type="compositionally biased region" description="Low complexity" evidence="2">
    <location>
        <begin position="190"/>
        <end position="229"/>
    </location>
</feature>
<organism evidence="3 4">
    <name type="scientific">Thiothrix eikelboomii</name>
    <dbReference type="NCBI Taxonomy" id="92487"/>
    <lineage>
        <taxon>Bacteria</taxon>
        <taxon>Pseudomonadati</taxon>
        <taxon>Pseudomonadota</taxon>
        <taxon>Gammaproteobacteria</taxon>
        <taxon>Thiotrichales</taxon>
        <taxon>Thiotrichaceae</taxon>
        <taxon>Thiothrix</taxon>
    </lineage>
</organism>
<feature type="region of interest" description="Disordered" evidence="2">
    <location>
        <begin position="190"/>
        <end position="239"/>
    </location>
</feature>
<comment type="similarity">
    <text evidence="1">Belongs to the CpoB family.</text>
</comment>
<dbReference type="InterPro" id="IPR019734">
    <property type="entry name" value="TPR_rpt"/>
</dbReference>
<dbReference type="Pfam" id="PF14559">
    <property type="entry name" value="TPR_19"/>
    <property type="match status" value="1"/>
</dbReference>
<dbReference type="InterPro" id="IPR034706">
    <property type="entry name" value="CpoB"/>
</dbReference>
<keyword evidence="1" id="KW-0132">Cell division</keyword>
<dbReference type="Gene3D" id="1.25.40.10">
    <property type="entry name" value="Tetratricopeptide repeat domain"/>
    <property type="match status" value="1"/>
</dbReference>
<dbReference type="STRING" id="92487.SAMN02745130_02588"/>
<evidence type="ECO:0000256" key="1">
    <source>
        <dbReference type="HAMAP-Rule" id="MF_02066"/>
    </source>
</evidence>
<dbReference type="EMBL" id="FUYB01000013">
    <property type="protein sequence ID" value="SKA85176.1"/>
    <property type="molecule type" value="Genomic_DNA"/>
</dbReference>
<dbReference type="InterPro" id="IPR011990">
    <property type="entry name" value="TPR-like_helical_dom_sf"/>
</dbReference>
<dbReference type="RefSeq" id="WP_078923045.1">
    <property type="nucleotide sequence ID" value="NZ_FUYB01000013.1"/>
</dbReference>
<keyword evidence="1" id="KW-0732">Signal</keyword>
<dbReference type="Proteomes" id="UP000190460">
    <property type="component" value="Unassembled WGS sequence"/>
</dbReference>
<feature type="signal peptide" evidence="1">
    <location>
        <begin position="1"/>
        <end position="25"/>
    </location>
</feature>
<feature type="chain" id="PRO_5013406015" description="Cell division coordinator CpoB" evidence="1">
    <location>
        <begin position="26"/>
        <end position="411"/>
    </location>
</feature>
<comment type="subcellular location">
    <subcellularLocation>
        <location evidence="1">Periplasm</location>
    </subcellularLocation>
</comment>
<dbReference type="Pfam" id="PF13174">
    <property type="entry name" value="TPR_6"/>
    <property type="match status" value="1"/>
</dbReference>
<keyword evidence="1" id="KW-0574">Periplasm</keyword>
<dbReference type="GO" id="GO:0030288">
    <property type="term" value="C:outer membrane-bounded periplasmic space"/>
    <property type="evidence" value="ECO:0007669"/>
    <property type="project" value="UniProtKB-UniRule"/>
</dbReference>
<dbReference type="GO" id="GO:0043093">
    <property type="term" value="P:FtsZ-dependent cytokinesis"/>
    <property type="evidence" value="ECO:0007669"/>
    <property type="project" value="UniProtKB-UniRule"/>
</dbReference>
<keyword evidence="1" id="KW-0131">Cell cycle</keyword>
<accession>A0A1T4X6J5</accession>
<dbReference type="HAMAP" id="MF_02066">
    <property type="entry name" value="CpoB"/>
    <property type="match status" value="1"/>
</dbReference>
<reference evidence="3 4" key="1">
    <citation type="submission" date="2017-02" db="EMBL/GenBank/DDBJ databases">
        <authorList>
            <person name="Peterson S.W."/>
        </authorList>
    </citation>
    <scope>NUCLEOTIDE SEQUENCE [LARGE SCALE GENOMIC DNA]</scope>
    <source>
        <strain evidence="3 4">ATCC 49788</strain>
    </source>
</reference>
<comment type="function">
    <text evidence="1">Mediates coordination of peptidoglycan synthesis and outer membrane constriction during cell division.</text>
</comment>
<sequence length="411" mass="43690" precursor="true">MCYKLDRSLFGVLVAMMLVASPAQALNDDVAVQLLERLNDLEGEVSALRSENESLKDKLDGALTREDDESQVKTEAVQAGAEDGINLEEQAKAIEPASTELQIPGVNMIVEEVEPAGVVDATDIPSLEQEAVSSEAAATPMDSTTQSASESAASADFLTTSPVDAAPALLNAGAAAATAESTATALPTEAATPELAPAPVVTSTTPAPVTTPDSTSPATAQAPSTAITSEASQTAPVVDPKSKDSYYYYGTPEEQNSAHSTEIKPVVAAVPAATNPTTDSPDQGRKAKADYNQAYQLLVNKPAEAAPLFRNFLASYPQHELAANAQYWLAEALYAQKDFEGASQEFMKVLKQYKDSPKSSGAALKLGYSFYELQQWEYARRTLEDTVRFFPDTSSAKLAEARLQKMKNEGH</sequence>
<keyword evidence="1" id="KW-0175">Coiled coil</keyword>
<evidence type="ECO:0000313" key="4">
    <source>
        <dbReference type="Proteomes" id="UP000190460"/>
    </source>
</evidence>
<proteinExistence type="inferred from homology"/>
<dbReference type="OrthoDB" id="9768142at2"/>